<keyword evidence="4 8" id="KW-0378">Hydrolase</keyword>
<dbReference type="AlphaFoldDB" id="A0A0X8FF71"/>
<keyword evidence="6" id="KW-0238">DNA-binding</keyword>
<evidence type="ECO:0000256" key="4">
    <source>
        <dbReference type="ARBA" id="ARBA00022801"/>
    </source>
</evidence>
<proteinExistence type="inferred from homology"/>
<dbReference type="OrthoDB" id="9782620at2"/>
<dbReference type="GO" id="GO:0003697">
    <property type="term" value="F:single-stranded DNA binding"/>
    <property type="evidence" value="ECO:0007669"/>
    <property type="project" value="InterPro"/>
</dbReference>
<dbReference type="InterPro" id="IPR036590">
    <property type="entry name" value="SRAP-like"/>
</dbReference>
<evidence type="ECO:0000256" key="8">
    <source>
        <dbReference type="RuleBase" id="RU364100"/>
    </source>
</evidence>
<keyword evidence="2 8" id="KW-0645">Protease</keyword>
<dbReference type="GO" id="GO:0008233">
    <property type="term" value="F:peptidase activity"/>
    <property type="evidence" value="ECO:0007669"/>
    <property type="project" value="UniProtKB-KW"/>
</dbReference>
<dbReference type="Gene3D" id="3.90.1680.10">
    <property type="entry name" value="SOS response associated peptidase-like"/>
    <property type="match status" value="1"/>
</dbReference>
<evidence type="ECO:0000313" key="9">
    <source>
        <dbReference type="EMBL" id="MCY3053987.1"/>
    </source>
</evidence>
<dbReference type="GO" id="GO:0016829">
    <property type="term" value="F:lyase activity"/>
    <property type="evidence" value="ECO:0007669"/>
    <property type="project" value="UniProtKB-KW"/>
</dbReference>
<keyword evidence="12" id="KW-1185">Reference proteome</keyword>
<keyword evidence="3" id="KW-0227">DNA damage</keyword>
<name>A0A0X8FF71_9LACT</name>
<dbReference type="SUPFAM" id="SSF143081">
    <property type="entry name" value="BB1717-like"/>
    <property type="match status" value="1"/>
</dbReference>
<evidence type="ECO:0000313" key="11">
    <source>
        <dbReference type="Proteomes" id="UP000594771"/>
    </source>
</evidence>
<evidence type="ECO:0000313" key="10">
    <source>
        <dbReference type="EMBL" id="QPS02107.1"/>
    </source>
</evidence>
<evidence type="ECO:0000256" key="7">
    <source>
        <dbReference type="ARBA" id="ARBA00023239"/>
    </source>
</evidence>
<protein>
    <recommendedName>
        <fullName evidence="8">Abasic site processing protein</fullName>
        <ecNumber evidence="8">3.4.-.-</ecNumber>
    </recommendedName>
</protein>
<dbReference type="GeneID" id="35767362"/>
<dbReference type="Proteomes" id="UP000594771">
    <property type="component" value="Chromosome"/>
</dbReference>
<dbReference type="PANTHER" id="PTHR13604:SF0">
    <property type="entry name" value="ABASIC SITE PROCESSING PROTEIN HMCES"/>
    <property type="match status" value="1"/>
</dbReference>
<dbReference type="RefSeq" id="WP_060778647.1">
    <property type="nucleotide sequence ID" value="NZ_CAJHLH010000008.1"/>
</dbReference>
<comment type="similarity">
    <text evidence="1 8">Belongs to the SOS response-associated peptidase family.</text>
</comment>
<dbReference type="KEGG" id="aun:AWM73_06740"/>
<dbReference type="EMBL" id="JAOTML010000010">
    <property type="protein sequence ID" value="MCY3053987.1"/>
    <property type="molecule type" value="Genomic_DNA"/>
</dbReference>
<evidence type="ECO:0000256" key="3">
    <source>
        <dbReference type="ARBA" id="ARBA00022763"/>
    </source>
</evidence>
<sequence length="199" mass="23278">MCGRYEFNQEEALLKHFYQRANDPDIQTGALYPGQVVLTLSANPDQSIHARGMEWGYAGFTKGQLLINARSESITDKATFQADFHYRRCLFPMSSYYEWTKDKERYRFSTNDILYVGGCYQMPKSGQNHPRAVLMTQAANALAQEVHHRMPYFVQAKDIRSWLNDYDFARHYQNSNAQLFMEKETDNKSFRNLTLNLKD</sequence>
<evidence type="ECO:0000256" key="5">
    <source>
        <dbReference type="ARBA" id="ARBA00023124"/>
    </source>
</evidence>
<dbReference type="GO" id="GO:0006508">
    <property type="term" value="P:proteolysis"/>
    <property type="evidence" value="ECO:0007669"/>
    <property type="project" value="UniProtKB-KW"/>
</dbReference>
<keyword evidence="5" id="KW-0190">Covalent protein-DNA linkage</keyword>
<accession>A0A0X8FF71</accession>
<evidence type="ECO:0000313" key="12">
    <source>
        <dbReference type="Proteomes" id="UP001069145"/>
    </source>
</evidence>
<reference evidence="10 11" key="1">
    <citation type="submission" date="2020-12" db="EMBL/GenBank/DDBJ databases">
        <title>FDA dAtabase for Regulatory Grade micrObial Sequences (FDA-ARGOS): Supporting development and validation of Infectious Disease Dx tests.</title>
        <authorList>
            <person name="Sproer C."/>
            <person name="Gronow S."/>
            <person name="Severitt S."/>
            <person name="Schroder I."/>
            <person name="Tallon L."/>
            <person name="Sadzewicz L."/>
            <person name="Zhao X."/>
            <person name="Boylan J."/>
            <person name="Ott S."/>
            <person name="Bowen H."/>
            <person name="Vavikolanu K."/>
            <person name="Mehta A."/>
            <person name="Aluvathingal J."/>
            <person name="Nadendla S."/>
            <person name="Lowell S."/>
            <person name="Myers T."/>
            <person name="Yan Y."/>
            <person name="Sichtig H."/>
        </authorList>
    </citation>
    <scope>NUCLEOTIDE SEQUENCE [LARGE SCALE GENOMIC DNA]</scope>
    <source>
        <strain evidence="10 11">FDAARGOS_911</strain>
    </source>
</reference>
<evidence type="ECO:0000256" key="1">
    <source>
        <dbReference type="ARBA" id="ARBA00008136"/>
    </source>
</evidence>
<reference evidence="9" key="2">
    <citation type="submission" date="2022-09" db="EMBL/GenBank/DDBJ databases">
        <title>Aerococcus urinae taxonomy study.</title>
        <authorList>
            <person name="Christensen J."/>
            <person name="Senneby E."/>
        </authorList>
    </citation>
    <scope>NUCLEOTIDE SEQUENCE</scope>
    <source>
        <strain evidence="9">NLD-066-U95</strain>
    </source>
</reference>
<dbReference type="PANTHER" id="PTHR13604">
    <property type="entry name" value="DC12-RELATED"/>
    <property type="match status" value="1"/>
</dbReference>
<dbReference type="EC" id="3.4.-.-" evidence="8"/>
<dbReference type="InterPro" id="IPR003738">
    <property type="entry name" value="SRAP"/>
</dbReference>
<dbReference type="Pfam" id="PF02586">
    <property type="entry name" value="SRAP"/>
    <property type="match status" value="1"/>
</dbReference>
<organism evidence="10 11">
    <name type="scientific">Aerococcus urinae</name>
    <dbReference type="NCBI Taxonomy" id="1376"/>
    <lineage>
        <taxon>Bacteria</taxon>
        <taxon>Bacillati</taxon>
        <taxon>Bacillota</taxon>
        <taxon>Bacilli</taxon>
        <taxon>Lactobacillales</taxon>
        <taxon>Aerococcaceae</taxon>
        <taxon>Aerococcus</taxon>
    </lineage>
</organism>
<dbReference type="EMBL" id="CP065662">
    <property type="protein sequence ID" value="QPS02107.1"/>
    <property type="molecule type" value="Genomic_DNA"/>
</dbReference>
<gene>
    <name evidence="10" type="ORF">I6G68_03290</name>
    <name evidence="9" type="ORF">ODY43_08350</name>
</gene>
<keyword evidence="7" id="KW-0456">Lyase</keyword>
<dbReference type="GO" id="GO:0106300">
    <property type="term" value="P:protein-DNA covalent cross-linking repair"/>
    <property type="evidence" value="ECO:0007669"/>
    <property type="project" value="InterPro"/>
</dbReference>
<evidence type="ECO:0000256" key="6">
    <source>
        <dbReference type="ARBA" id="ARBA00023125"/>
    </source>
</evidence>
<evidence type="ECO:0000256" key="2">
    <source>
        <dbReference type="ARBA" id="ARBA00022670"/>
    </source>
</evidence>
<dbReference type="Proteomes" id="UP001069145">
    <property type="component" value="Unassembled WGS sequence"/>
</dbReference>